<reference evidence="14" key="1">
    <citation type="journal article" date="2020" name="Cell">
        <title>Large-Scale Comparative Analyses of Tick Genomes Elucidate Their Genetic Diversity and Vector Capacities.</title>
        <authorList>
            <consortium name="Tick Genome and Microbiome Consortium (TIGMIC)"/>
            <person name="Jia N."/>
            <person name="Wang J."/>
            <person name="Shi W."/>
            <person name="Du L."/>
            <person name="Sun Y."/>
            <person name="Zhan W."/>
            <person name="Jiang J.F."/>
            <person name="Wang Q."/>
            <person name="Zhang B."/>
            <person name="Ji P."/>
            <person name="Bell-Sakyi L."/>
            <person name="Cui X.M."/>
            <person name="Yuan T.T."/>
            <person name="Jiang B.G."/>
            <person name="Yang W.F."/>
            <person name="Lam T.T."/>
            <person name="Chang Q.C."/>
            <person name="Ding S.J."/>
            <person name="Wang X.J."/>
            <person name="Zhu J.G."/>
            <person name="Ruan X.D."/>
            <person name="Zhao L."/>
            <person name="Wei J.T."/>
            <person name="Ye R.Z."/>
            <person name="Que T.C."/>
            <person name="Du C.H."/>
            <person name="Zhou Y.H."/>
            <person name="Cheng J.X."/>
            <person name="Dai P.F."/>
            <person name="Guo W.B."/>
            <person name="Han X.H."/>
            <person name="Huang E.J."/>
            <person name="Li L.F."/>
            <person name="Wei W."/>
            <person name="Gao Y.C."/>
            <person name="Liu J.Z."/>
            <person name="Shao H.Z."/>
            <person name="Wang X."/>
            <person name="Wang C.C."/>
            <person name="Yang T.C."/>
            <person name="Huo Q.B."/>
            <person name="Li W."/>
            <person name="Chen H.Y."/>
            <person name="Chen S.E."/>
            <person name="Zhou L.G."/>
            <person name="Ni X.B."/>
            <person name="Tian J.H."/>
            <person name="Sheng Y."/>
            <person name="Liu T."/>
            <person name="Pan Y.S."/>
            <person name="Xia L.Y."/>
            <person name="Li J."/>
            <person name="Zhao F."/>
            <person name="Cao W.C."/>
        </authorList>
    </citation>
    <scope>NUCLEOTIDE SEQUENCE</scope>
    <source>
        <strain evidence="14">Rsan-2018</strain>
    </source>
</reference>
<dbReference type="Gene3D" id="3.40.50.1000">
    <property type="entry name" value="HAD superfamily/HAD-like"/>
    <property type="match status" value="1"/>
</dbReference>
<feature type="domain" description="BRCT" evidence="11">
    <location>
        <begin position="892"/>
        <end position="985"/>
    </location>
</feature>
<dbReference type="CDD" id="cd17729">
    <property type="entry name" value="BRCT_CTDP1"/>
    <property type="match status" value="1"/>
</dbReference>
<dbReference type="SMART" id="SM00292">
    <property type="entry name" value="BRCT"/>
    <property type="match status" value="1"/>
</dbReference>
<feature type="compositionally biased region" description="Basic and acidic residues" evidence="10">
    <location>
        <begin position="988"/>
        <end position="998"/>
    </location>
</feature>
<dbReference type="InterPro" id="IPR036412">
    <property type="entry name" value="HAD-like_sf"/>
</dbReference>
<dbReference type="PROSITE" id="PS50172">
    <property type="entry name" value="BRCT"/>
    <property type="match status" value="1"/>
</dbReference>
<evidence type="ECO:0000256" key="4">
    <source>
        <dbReference type="ARBA" id="ARBA00022912"/>
    </source>
</evidence>
<feature type="compositionally biased region" description="Low complexity" evidence="10">
    <location>
        <begin position="625"/>
        <end position="639"/>
    </location>
</feature>
<dbReference type="InterPro" id="IPR011947">
    <property type="entry name" value="FCP1_euk"/>
</dbReference>
<dbReference type="VEuPathDB" id="VectorBase:RSAN_026291"/>
<reference evidence="14" key="2">
    <citation type="submission" date="2021-09" db="EMBL/GenBank/DDBJ databases">
        <authorList>
            <person name="Jia N."/>
            <person name="Wang J."/>
            <person name="Shi W."/>
            <person name="Du L."/>
            <person name="Sun Y."/>
            <person name="Zhan W."/>
            <person name="Jiang J."/>
            <person name="Wang Q."/>
            <person name="Zhang B."/>
            <person name="Ji P."/>
            <person name="Sakyi L.B."/>
            <person name="Cui X."/>
            <person name="Yuan T."/>
            <person name="Jiang B."/>
            <person name="Yang W."/>
            <person name="Lam T.T.-Y."/>
            <person name="Chang Q."/>
            <person name="Ding S."/>
            <person name="Wang X."/>
            <person name="Zhu J."/>
            <person name="Ruan X."/>
            <person name="Zhao L."/>
            <person name="Wei J."/>
            <person name="Que T."/>
            <person name="Du C."/>
            <person name="Cheng J."/>
            <person name="Dai P."/>
            <person name="Han X."/>
            <person name="Huang E."/>
            <person name="Gao Y."/>
            <person name="Liu J."/>
            <person name="Shao H."/>
            <person name="Ye R."/>
            <person name="Li L."/>
            <person name="Wei W."/>
            <person name="Wang X."/>
            <person name="Wang C."/>
            <person name="Huo Q."/>
            <person name="Li W."/>
            <person name="Guo W."/>
            <person name="Chen H."/>
            <person name="Chen S."/>
            <person name="Zhou L."/>
            <person name="Zhou L."/>
            <person name="Ni X."/>
            <person name="Tian J."/>
            <person name="Zhou Y."/>
            <person name="Sheng Y."/>
            <person name="Liu T."/>
            <person name="Pan Y."/>
            <person name="Xia L."/>
            <person name="Li J."/>
            <person name="Zhao F."/>
            <person name="Cao W."/>
        </authorList>
    </citation>
    <scope>NUCLEOTIDE SEQUENCE</scope>
    <source>
        <strain evidence="14">Rsan-2018</strain>
        <tissue evidence="14">Larvae</tissue>
    </source>
</reference>
<feature type="compositionally biased region" description="Basic and acidic residues" evidence="10">
    <location>
        <begin position="646"/>
        <end position="655"/>
    </location>
</feature>
<feature type="region of interest" description="Disordered" evidence="10">
    <location>
        <begin position="582"/>
        <end position="848"/>
    </location>
</feature>
<dbReference type="Pfam" id="PF04218">
    <property type="entry name" value="CENP-B_N"/>
    <property type="match status" value="1"/>
</dbReference>
<dbReference type="InterPro" id="IPR039189">
    <property type="entry name" value="Fcp1"/>
</dbReference>
<feature type="compositionally biased region" description="Polar residues" evidence="10">
    <location>
        <begin position="730"/>
        <end position="757"/>
    </location>
</feature>
<dbReference type="AlphaFoldDB" id="A0A9D4SS58"/>
<dbReference type="InterPro" id="IPR023214">
    <property type="entry name" value="HAD_sf"/>
</dbReference>
<feature type="domain" description="HTH psq-type" evidence="12">
    <location>
        <begin position="371"/>
        <end position="423"/>
    </location>
</feature>
<dbReference type="GO" id="GO:0008420">
    <property type="term" value="F:RNA polymerase II CTD heptapeptide repeat phosphatase activity"/>
    <property type="evidence" value="ECO:0007669"/>
    <property type="project" value="InterPro"/>
</dbReference>
<dbReference type="InterPro" id="IPR007889">
    <property type="entry name" value="HTH_Psq"/>
</dbReference>
<feature type="region of interest" description="Disordered" evidence="10">
    <location>
        <begin position="985"/>
        <end position="1004"/>
    </location>
</feature>
<dbReference type="PANTHER" id="PTHR23081:SF36">
    <property type="entry name" value="RNA POLYMERASE II SUBUNIT A C-TERMINAL DOMAIN PHOSPHATASE"/>
    <property type="match status" value="1"/>
</dbReference>
<dbReference type="InterPro" id="IPR036420">
    <property type="entry name" value="BRCT_dom_sf"/>
</dbReference>
<dbReference type="SUPFAM" id="SSF56784">
    <property type="entry name" value="HAD-like"/>
    <property type="match status" value="1"/>
</dbReference>
<evidence type="ECO:0000256" key="10">
    <source>
        <dbReference type="SAM" id="MobiDB-lite"/>
    </source>
</evidence>
<evidence type="ECO:0000256" key="3">
    <source>
        <dbReference type="ARBA" id="ARBA00022801"/>
    </source>
</evidence>
<name>A0A9D4SS58_RHISA</name>
<dbReference type="Gene3D" id="2.40.50.100">
    <property type="match status" value="1"/>
</dbReference>
<dbReference type="InterPro" id="IPR009057">
    <property type="entry name" value="Homeodomain-like_sf"/>
</dbReference>
<dbReference type="FunFam" id="3.40.50.1000:FF:000040">
    <property type="entry name" value="RNA polymerase II subunit A C-terminal domain phosphatase"/>
    <property type="match status" value="1"/>
</dbReference>
<keyword evidence="3" id="KW-0378">Hydrolase</keyword>
<accession>A0A9D4SS58</accession>
<comment type="catalytic activity">
    <reaction evidence="7">
        <text>O-phospho-L-seryl-[protein] + H2O = L-seryl-[protein] + phosphate</text>
        <dbReference type="Rhea" id="RHEA:20629"/>
        <dbReference type="Rhea" id="RHEA-COMP:9863"/>
        <dbReference type="Rhea" id="RHEA-COMP:11604"/>
        <dbReference type="ChEBI" id="CHEBI:15377"/>
        <dbReference type="ChEBI" id="CHEBI:29999"/>
        <dbReference type="ChEBI" id="CHEBI:43474"/>
        <dbReference type="ChEBI" id="CHEBI:83421"/>
        <dbReference type="EC" id="3.1.3.16"/>
    </reaction>
</comment>
<dbReference type="InterPro" id="IPR001357">
    <property type="entry name" value="BRCT_dom"/>
</dbReference>
<evidence type="ECO:0000313" key="14">
    <source>
        <dbReference type="EMBL" id="KAH7943747.1"/>
    </source>
</evidence>
<feature type="region of interest" description="Disordered" evidence="10">
    <location>
        <begin position="1044"/>
        <end position="1233"/>
    </location>
</feature>
<comment type="catalytic activity">
    <reaction evidence="8">
        <text>O-phospho-L-threonyl-[protein] + H2O = L-threonyl-[protein] + phosphate</text>
        <dbReference type="Rhea" id="RHEA:47004"/>
        <dbReference type="Rhea" id="RHEA-COMP:11060"/>
        <dbReference type="Rhea" id="RHEA-COMP:11605"/>
        <dbReference type="ChEBI" id="CHEBI:15377"/>
        <dbReference type="ChEBI" id="CHEBI:30013"/>
        <dbReference type="ChEBI" id="CHEBI:43474"/>
        <dbReference type="ChEBI" id="CHEBI:61977"/>
        <dbReference type="EC" id="3.1.3.16"/>
    </reaction>
</comment>
<feature type="DNA-binding region" description="H-T-H motif" evidence="9">
    <location>
        <begin position="399"/>
        <end position="419"/>
    </location>
</feature>
<evidence type="ECO:0000259" key="12">
    <source>
        <dbReference type="PROSITE" id="PS50960"/>
    </source>
</evidence>
<dbReference type="PROSITE" id="PS50960">
    <property type="entry name" value="HTH_PSQ"/>
    <property type="match status" value="1"/>
</dbReference>
<evidence type="ECO:0000256" key="7">
    <source>
        <dbReference type="ARBA" id="ARBA00047761"/>
    </source>
</evidence>
<feature type="compositionally biased region" description="Basic and acidic residues" evidence="10">
    <location>
        <begin position="1117"/>
        <end position="1128"/>
    </location>
</feature>
<dbReference type="Gene3D" id="3.40.50.10190">
    <property type="entry name" value="BRCT domain"/>
    <property type="match status" value="1"/>
</dbReference>
<proteinExistence type="predicted"/>
<protein>
    <recommendedName>
        <fullName evidence="6">RNA polymerase II subunit A C-terminal domain phosphatase</fullName>
        <ecNumber evidence="2">3.1.3.16</ecNumber>
    </recommendedName>
</protein>
<dbReference type="PROSITE" id="PS50969">
    <property type="entry name" value="FCP1"/>
    <property type="match status" value="1"/>
</dbReference>
<feature type="compositionally biased region" description="Acidic residues" evidence="10">
    <location>
        <begin position="1102"/>
        <end position="1116"/>
    </location>
</feature>
<evidence type="ECO:0000256" key="6">
    <source>
        <dbReference type="ARBA" id="ARBA00040602"/>
    </source>
</evidence>
<keyword evidence="5 9" id="KW-0539">Nucleus</keyword>
<dbReference type="VEuPathDB" id="VectorBase:RSAN_046481"/>
<dbReference type="CDD" id="cd07521">
    <property type="entry name" value="HAD_FCP1-like"/>
    <property type="match status" value="1"/>
</dbReference>
<keyword evidence="15" id="KW-1185">Reference proteome</keyword>
<feature type="domain" description="FCP1 homology" evidence="13">
    <location>
        <begin position="150"/>
        <end position="313"/>
    </location>
</feature>
<dbReference type="SUPFAM" id="SSF52113">
    <property type="entry name" value="BRCT domain"/>
    <property type="match status" value="1"/>
</dbReference>
<dbReference type="GO" id="GO:0005634">
    <property type="term" value="C:nucleus"/>
    <property type="evidence" value="ECO:0007669"/>
    <property type="project" value="UniProtKB-SubCell"/>
</dbReference>
<feature type="compositionally biased region" description="Polar residues" evidence="10">
    <location>
        <begin position="778"/>
        <end position="789"/>
    </location>
</feature>
<dbReference type="PANTHER" id="PTHR23081">
    <property type="entry name" value="RNA POLYMERASE II CTD PHOSPHATASE"/>
    <property type="match status" value="1"/>
</dbReference>
<feature type="compositionally biased region" description="Basic and acidic residues" evidence="10">
    <location>
        <begin position="1190"/>
        <end position="1208"/>
    </location>
</feature>
<sequence length="1233" mass="133064">MESVNNSSSVLRHTGRASIKIAKWKIEAGSRISQGTGILLYHKSGAENADAQQQLCKLKSECDGTVDTIVAQEGDVVKPGDVLLKLALCTHPVVMKDLCAECGADLRELGETLPTAADVASVSMIHNVPELRVTQEQARQLGKADEERLRSLRKLVLLVDLDQTLIHTTSNYVPPDMKGVHHFQLCGPQSPWYHTRVRPRTQHFLEQVSQLYELHICTFGARPYAHAIAALLDPDGRYFSHRILSRDECFNPTSKTGNLRALFPCGDSMVCIIDDREDVWNFAPNMVPVKPYLFFDKTGDINAPPCAQPESTFFPTPLKASADGIAVACSAPDHEAAAPAVPVPGLIVDLVTVVCGLSVSTCDEAPRAFTMATRGPYRTLDLATKVKILKEVEQGGTAKQDIARKYGIKPNTLSNILKNKRSVLDAFENDQFKMSCKRMRTGAHPELEQALLIWIREARSNRLPLSGDIVAAKASSLAIMLGIKNFASSDGGADDDTSCTVGEEDTSELDVDGVLPALGDVPFEEYVATDSSVETCGALSDAEIVEMVLPSEPSHETEVDDDDTASEPLPRAADVAAGLALAQRREKPVESNGTTEKSEAAGGDAAVSKGEEGTAEDPAQKEDSPSQSSDPDGSPGSPSETLTEPSGDKDQRPDVAEGAEASAKECEEASTADDVIREKDTEKPKESNGTESNPPSVAPGEPPGGSDQKRDGTEETMDVEAHGSKETADSSEAGQENVASTRSVSGDETPVLSSAPSTDEPVMKHQEELSVTDDATCATESSVATTGNSDGKEDATADESVIREDSVATGSPDAVSDSPPSATPERPGSPDGSLGDKSPEKQRDDDEDSDDYLLYLEEILRTIHCAYYAIYDQMTSEEGGRIPDLKHVVPYVRRKVLKGVHIVFSGVVPMNQPAEKSRAWQVAKSLGATVSRDLCPGVTHLVAARLGTAKVNKARRMPGVHVVHPSWLWCCAERWEHVAEALFPLRPPSRDGASDRRPLQATISQHPKEPVAEVALLHDKQVEQPAESPVYDAVTGKRIWRDRERTAGSGPQAAAAGSSPTLAASEEWTCTASSSKNDHPQLDEKANPYLSMSSEQLLEMDREVEDECSGDDDDDVEQSKENAEKTQDEESSQDSCMLGGTTKNNSETESSAESLSGGECPRGWSKRRRRKRGRECLTEDEEASQPPKFPRSELPEDSDRSNTERSTDEWSNGSVGSVDEEMAAAVEREFLGL</sequence>
<feature type="compositionally biased region" description="Basic residues" evidence="10">
    <location>
        <begin position="1164"/>
        <end position="1173"/>
    </location>
</feature>
<evidence type="ECO:0000259" key="11">
    <source>
        <dbReference type="PROSITE" id="PS50172"/>
    </source>
</evidence>
<dbReference type="NCBIfam" id="TIGR02250">
    <property type="entry name" value="FCP1_euk"/>
    <property type="match status" value="1"/>
</dbReference>
<evidence type="ECO:0000259" key="13">
    <source>
        <dbReference type="PROSITE" id="PS50969"/>
    </source>
</evidence>
<dbReference type="Gene3D" id="1.10.10.60">
    <property type="entry name" value="Homeodomain-like"/>
    <property type="match status" value="2"/>
</dbReference>
<comment type="subcellular location">
    <subcellularLocation>
        <location evidence="1 9">Nucleus</location>
    </subcellularLocation>
</comment>
<organism evidence="14 15">
    <name type="scientific">Rhipicephalus sanguineus</name>
    <name type="common">Brown dog tick</name>
    <name type="synonym">Ixodes sanguineus</name>
    <dbReference type="NCBI Taxonomy" id="34632"/>
    <lineage>
        <taxon>Eukaryota</taxon>
        <taxon>Metazoa</taxon>
        <taxon>Ecdysozoa</taxon>
        <taxon>Arthropoda</taxon>
        <taxon>Chelicerata</taxon>
        <taxon>Arachnida</taxon>
        <taxon>Acari</taxon>
        <taxon>Parasitiformes</taxon>
        <taxon>Ixodida</taxon>
        <taxon>Ixodoidea</taxon>
        <taxon>Ixodidae</taxon>
        <taxon>Rhipicephalinae</taxon>
        <taxon>Rhipicephalus</taxon>
        <taxon>Rhipicephalus</taxon>
    </lineage>
</organism>
<dbReference type="Pfam" id="PF00533">
    <property type="entry name" value="BRCT"/>
    <property type="match status" value="1"/>
</dbReference>
<evidence type="ECO:0000313" key="15">
    <source>
        <dbReference type="Proteomes" id="UP000821837"/>
    </source>
</evidence>
<feature type="compositionally biased region" description="Basic and acidic residues" evidence="10">
    <location>
        <begin position="1076"/>
        <end position="1086"/>
    </location>
</feature>
<evidence type="ECO:0000256" key="9">
    <source>
        <dbReference type="PROSITE-ProRule" id="PRU00320"/>
    </source>
</evidence>
<dbReference type="Proteomes" id="UP000821837">
    <property type="component" value="Unassembled WGS sequence"/>
</dbReference>
<evidence type="ECO:0000256" key="5">
    <source>
        <dbReference type="ARBA" id="ARBA00023242"/>
    </source>
</evidence>
<evidence type="ECO:0000256" key="2">
    <source>
        <dbReference type="ARBA" id="ARBA00013081"/>
    </source>
</evidence>
<feature type="compositionally biased region" description="Basic and acidic residues" evidence="10">
    <location>
        <begin position="674"/>
        <end position="688"/>
    </location>
</feature>
<dbReference type="SUPFAM" id="SSF46689">
    <property type="entry name" value="Homeodomain-like"/>
    <property type="match status" value="2"/>
</dbReference>
<dbReference type="GO" id="GO:0003677">
    <property type="term" value="F:DNA binding"/>
    <property type="evidence" value="ECO:0007669"/>
    <property type="project" value="UniProtKB-UniRule"/>
</dbReference>
<keyword evidence="4" id="KW-0904">Protein phosphatase</keyword>
<dbReference type="SMART" id="SM00577">
    <property type="entry name" value="CPDc"/>
    <property type="match status" value="1"/>
</dbReference>
<evidence type="ECO:0000256" key="8">
    <source>
        <dbReference type="ARBA" id="ARBA00048336"/>
    </source>
</evidence>
<dbReference type="FunFam" id="3.40.50.10190:FF:000007">
    <property type="entry name" value="RNA polymerase II subunit A C-terminal domain phosphatase"/>
    <property type="match status" value="1"/>
</dbReference>
<dbReference type="Pfam" id="PF03031">
    <property type="entry name" value="NIF"/>
    <property type="match status" value="1"/>
</dbReference>
<keyword evidence="9" id="KW-0238">DNA-binding</keyword>
<gene>
    <name evidence="14" type="ORF">HPB52_011319</name>
</gene>
<feature type="compositionally biased region" description="Polar residues" evidence="10">
    <location>
        <begin position="1141"/>
        <end position="1154"/>
    </location>
</feature>
<comment type="caution">
    <text evidence="14">The sequence shown here is derived from an EMBL/GenBank/DDBJ whole genome shotgun (WGS) entry which is preliminary data.</text>
</comment>
<feature type="compositionally biased region" description="Low complexity" evidence="10">
    <location>
        <begin position="811"/>
        <end position="824"/>
    </location>
</feature>
<dbReference type="InterPro" id="IPR004274">
    <property type="entry name" value="FCP1_dom"/>
</dbReference>
<dbReference type="EC" id="3.1.3.16" evidence="2"/>
<feature type="compositionally biased region" description="Low complexity" evidence="10">
    <location>
        <begin position="1047"/>
        <end position="1065"/>
    </location>
</feature>
<feature type="compositionally biased region" description="Basic and acidic residues" evidence="10">
    <location>
        <begin position="707"/>
        <end position="728"/>
    </location>
</feature>
<evidence type="ECO:0000256" key="1">
    <source>
        <dbReference type="ARBA" id="ARBA00004123"/>
    </source>
</evidence>
<feature type="compositionally biased region" description="Basic and acidic residues" evidence="10">
    <location>
        <begin position="790"/>
        <end position="806"/>
    </location>
</feature>
<dbReference type="EMBL" id="JABSTV010001253">
    <property type="protein sequence ID" value="KAH7943747.1"/>
    <property type="molecule type" value="Genomic_DNA"/>
</dbReference>